<organism evidence="5 6">
    <name type="scientific">Ferrimonas aestuarii</name>
    <dbReference type="NCBI Taxonomy" id="2569539"/>
    <lineage>
        <taxon>Bacteria</taxon>
        <taxon>Pseudomonadati</taxon>
        <taxon>Pseudomonadota</taxon>
        <taxon>Gammaproteobacteria</taxon>
        <taxon>Alteromonadales</taxon>
        <taxon>Ferrimonadaceae</taxon>
        <taxon>Ferrimonas</taxon>
    </lineage>
</organism>
<dbReference type="InterPro" id="IPR009057">
    <property type="entry name" value="Homeodomain-like_sf"/>
</dbReference>
<dbReference type="GO" id="GO:0003700">
    <property type="term" value="F:DNA-binding transcription factor activity"/>
    <property type="evidence" value="ECO:0007669"/>
    <property type="project" value="InterPro"/>
</dbReference>
<dbReference type="InterPro" id="IPR002818">
    <property type="entry name" value="DJ-1/PfpI"/>
</dbReference>
<protein>
    <submittedName>
        <fullName evidence="5">Helix-turn-helix domain-containing protein</fullName>
    </submittedName>
</protein>
<dbReference type="InterPro" id="IPR029062">
    <property type="entry name" value="Class_I_gatase-like"/>
</dbReference>
<evidence type="ECO:0000259" key="4">
    <source>
        <dbReference type="PROSITE" id="PS01124"/>
    </source>
</evidence>
<name>A0A4U1BSA0_9GAMM</name>
<keyword evidence="2" id="KW-0238">DNA-binding</keyword>
<sequence length="324" mass="35404">MNTANRPIRVVILSFEGISAFHLAVPNLVLHDAFVGIDNPFILDTLDLGALDTEVVNQPLTSRQIQLLAQAELIIAPSWPDVAQPAPEALLPQLRAAYSRGATLVGLCLGACVLAQTGLLDGRRATTHWGVAEAFAKRYPEVGLDPSPLYIDEGQLVTSAGIAAALDCCLHLVRTRVGGEVATHLSRIMVTAPYRFGGQQQYIPAPMPSRALPKTELSVVLDEVLAHLDASYTLDEVAKRCAMSRRSFTRHFKARMGTSFQQWLLSQRLHHSQKLLESTNGAIPQIAELSGFGCESVFRKHFKQAFSVSPTQWRATFSGQIVEL</sequence>
<dbReference type="SUPFAM" id="SSF46689">
    <property type="entry name" value="Homeodomain-like"/>
    <property type="match status" value="2"/>
</dbReference>
<dbReference type="PANTHER" id="PTHR43130">
    <property type="entry name" value="ARAC-FAMILY TRANSCRIPTIONAL REGULATOR"/>
    <property type="match status" value="1"/>
</dbReference>
<keyword evidence="6" id="KW-1185">Reference proteome</keyword>
<gene>
    <name evidence="5" type="ORF">FCL42_05070</name>
</gene>
<evidence type="ECO:0000256" key="1">
    <source>
        <dbReference type="ARBA" id="ARBA00023015"/>
    </source>
</evidence>
<accession>A0A4U1BSA0</accession>
<dbReference type="PROSITE" id="PS01124">
    <property type="entry name" value="HTH_ARAC_FAMILY_2"/>
    <property type="match status" value="1"/>
</dbReference>
<dbReference type="PROSITE" id="PS00041">
    <property type="entry name" value="HTH_ARAC_FAMILY_1"/>
    <property type="match status" value="1"/>
</dbReference>
<dbReference type="OrthoDB" id="9803764at2"/>
<reference evidence="5 6" key="1">
    <citation type="submission" date="2019-04" db="EMBL/GenBank/DDBJ databases">
        <authorList>
            <person name="Hwang J.C."/>
        </authorList>
    </citation>
    <scope>NUCLEOTIDE SEQUENCE [LARGE SCALE GENOMIC DNA]</scope>
    <source>
        <strain evidence="5 6">IMCC35002</strain>
    </source>
</reference>
<feature type="domain" description="HTH araC/xylS-type" evidence="4">
    <location>
        <begin position="218"/>
        <end position="316"/>
    </location>
</feature>
<keyword evidence="3" id="KW-0804">Transcription</keyword>
<evidence type="ECO:0000313" key="6">
    <source>
        <dbReference type="Proteomes" id="UP000305675"/>
    </source>
</evidence>
<evidence type="ECO:0000256" key="3">
    <source>
        <dbReference type="ARBA" id="ARBA00023163"/>
    </source>
</evidence>
<dbReference type="RefSeq" id="WP_136862311.1">
    <property type="nucleotide sequence ID" value="NZ_SWCJ01000003.1"/>
</dbReference>
<dbReference type="InterPro" id="IPR018062">
    <property type="entry name" value="HTH_AraC-typ_CS"/>
</dbReference>
<dbReference type="GO" id="GO:0043565">
    <property type="term" value="F:sequence-specific DNA binding"/>
    <property type="evidence" value="ECO:0007669"/>
    <property type="project" value="InterPro"/>
</dbReference>
<dbReference type="Gene3D" id="3.40.50.880">
    <property type="match status" value="1"/>
</dbReference>
<dbReference type="AlphaFoldDB" id="A0A4U1BSA0"/>
<dbReference type="SUPFAM" id="SSF52317">
    <property type="entry name" value="Class I glutamine amidotransferase-like"/>
    <property type="match status" value="1"/>
</dbReference>
<keyword evidence="1" id="KW-0805">Transcription regulation</keyword>
<evidence type="ECO:0000313" key="5">
    <source>
        <dbReference type="EMBL" id="TKB56507.1"/>
    </source>
</evidence>
<dbReference type="Gene3D" id="1.10.10.60">
    <property type="entry name" value="Homeodomain-like"/>
    <property type="match status" value="1"/>
</dbReference>
<dbReference type="Pfam" id="PF01965">
    <property type="entry name" value="DJ-1_PfpI"/>
    <property type="match status" value="1"/>
</dbReference>
<dbReference type="EMBL" id="SWCJ01000003">
    <property type="protein sequence ID" value="TKB56507.1"/>
    <property type="molecule type" value="Genomic_DNA"/>
</dbReference>
<evidence type="ECO:0000256" key="2">
    <source>
        <dbReference type="ARBA" id="ARBA00023125"/>
    </source>
</evidence>
<proteinExistence type="predicted"/>
<comment type="caution">
    <text evidence="5">The sequence shown here is derived from an EMBL/GenBank/DDBJ whole genome shotgun (WGS) entry which is preliminary data.</text>
</comment>
<dbReference type="InterPro" id="IPR018060">
    <property type="entry name" value="HTH_AraC"/>
</dbReference>
<dbReference type="Pfam" id="PF12833">
    <property type="entry name" value="HTH_18"/>
    <property type="match status" value="1"/>
</dbReference>
<dbReference type="Proteomes" id="UP000305675">
    <property type="component" value="Unassembled WGS sequence"/>
</dbReference>
<dbReference type="CDD" id="cd03137">
    <property type="entry name" value="GATase1_AraC_1"/>
    <property type="match status" value="1"/>
</dbReference>
<dbReference type="SMART" id="SM00342">
    <property type="entry name" value="HTH_ARAC"/>
    <property type="match status" value="1"/>
</dbReference>
<dbReference type="PANTHER" id="PTHR43130:SF3">
    <property type="entry name" value="HTH-TYPE TRANSCRIPTIONAL REGULATOR RV1931C"/>
    <property type="match status" value="1"/>
</dbReference>
<dbReference type="InterPro" id="IPR052158">
    <property type="entry name" value="INH-QAR"/>
</dbReference>